<protein>
    <recommendedName>
        <fullName evidence="8">Protein arginine N-methyltransferase domain-containing protein</fullName>
    </recommendedName>
</protein>
<dbReference type="Gene3D" id="2.70.160.11">
    <property type="entry name" value="Hnrnp arginine n-methyltransferase1"/>
    <property type="match status" value="1"/>
</dbReference>
<reference evidence="9" key="2">
    <citation type="submission" date="2025-08" db="UniProtKB">
        <authorList>
            <consortium name="Ensembl"/>
        </authorList>
    </citation>
    <scope>IDENTIFICATION</scope>
    <source>
        <strain evidence="9">Boxer</strain>
    </source>
</reference>
<dbReference type="PANTHER" id="PTHR11006">
    <property type="entry name" value="PROTEIN ARGININE N-METHYLTRANSFERASE"/>
    <property type="match status" value="1"/>
</dbReference>
<dbReference type="Proteomes" id="UP000805418">
    <property type="component" value="Chromosome 35"/>
</dbReference>
<evidence type="ECO:0000256" key="7">
    <source>
        <dbReference type="SAM" id="MobiDB-lite"/>
    </source>
</evidence>
<evidence type="ECO:0000256" key="2">
    <source>
        <dbReference type="ARBA" id="ARBA00022603"/>
    </source>
</evidence>
<dbReference type="GO" id="GO:0005654">
    <property type="term" value="C:nucleoplasm"/>
    <property type="evidence" value="ECO:0007669"/>
    <property type="project" value="UniProtKB-SubCell"/>
</dbReference>
<organism evidence="9 10">
    <name type="scientific">Canis lupus familiaris</name>
    <name type="common">Dog</name>
    <name type="synonym">Canis familiaris</name>
    <dbReference type="NCBI Taxonomy" id="9615"/>
    <lineage>
        <taxon>Eukaryota</taxon>
        <taxon>Metazoa</taxon>
        <taxon>Chordata</taxon>
        <taxon>Craniata</taxon>
        <taxon>Vertebrata</taxon>
        <taxon>Euteleostomi</taxon>
        <taxon>Mammalia</taxon>
        <taxon>Eutheria</taxon>
        <taxon>Laurasiatheria</taxon>
        <taxon>Carnivora</taxon>
        <taxon>Caniformia</taxon>
        <taxon>Canidae</taxon>
        <taxon>Canis</taxon>
    </lineage>
</organism>
<dbReference type="AlphaFoldDB" id="A0A8I3P325"/>
<evidence type="ECO:0000313" key="9">
    <source>
        <dbReference type="Ensembl" id="ENSCAFP00845025916.1"/>
    </source>
</evidence>
<dbReference type="PANTHER" id="PTHR11006:SF54">
    <property type="entry name" value="PROTEIN ARGININE N-METHYLTRANSFERASE 1"/>
    <property type="match status" value="1"/>
</dbReference>
<dbReference type="OrthoDB" id="7848332at2759"/>
<dbReference type="InterPro" id="IPR029063">
    <property type="entry name" value="SAM-dependent_MTases_sf"/>
</dbReference>
<reference evidence="9" key="1">
    <citation type="submission" date="2020-03" db="EMBL/GenBank/DDBJ databases">
        <title>Long-read based genome assembly of a Labrador retriever dog.</title>
        <authorList>
            <person name="Eory L."/>
            <person name="Zhang W."/>
            <person name="Schoenebeck J."/>
        </authorList>
    </citation>
    <scope>NUCLEOTIDE SEQUENCE [LARGE SCALE GENOMIC DNA]</scope>
    <source>
        <strain evidence="9">Labrador retriever</strain>
    </source>
</reference>
<comment type="subcellular location">
    <subcellularLocation>
        <location evidence="1">Nucleus</location>
        <location evidence="1">Nucleoplasm</location>
    </subcellularLocation>
</comment>
<evidence type="ECO:0000259" key="8">
    <source>
        <dbReference type="Pfam" id="PF22528"/>
    </source>
</evidence>
<keyword evidence="10" id="KW-1185">Reference proteome</keyword>
<proteinExistence type="predicted"/>
<feature type="domain" description="Protein arginine N-methyltransferase" evidence="8">
    <location>
        <begin position="53"/>
        <end position="107"/>
    </location>
</feature>
<dbReference type="SUPFAM" id="SSF53335">
    <property type="entry name" value="S-adenosyl-L-methionine-dependent methyltransferases"/>
    <property type="match status" value="1"/>
</dbReference>
<accession>A0A8I3P325</accession>
<evidence type="ECO:0000256" key="6">
    <source>
        <dbReference type="ARBA" id="ARBA00047655"/>
    </source>
</evidence>
<dbReference type="GO" id="GO:0032259">
    <property type="term" value="P:methylation"/>
    <property type="evidence" value="ECO:0007669"/>
    <property type="project" value="UniProtKB-KW"/>
</dbReference>
<sequence length="136" mass="15679">MMSPKAADCIMGSSCGQAENSEKPNAEDVVTKADMIISNWMGYCLFYRSVLTTLYVTAIEDQQYEDNRIHWWEKVHGFNVSCVRDVAIKKPLVDPKQLVTDTCLIKKNNHNLDFIIDLDFMGQLCEFSYSTHYQMH</sequence>
<evidence type="ECO:0000256" key="4">
    <source>
        <dbReference type="ARBA" id="ARBA00022691"/>
    </source>
</evidence>
<feature type="region of interest" description="Disordered" evidence="7">
    <location>
        <begin position="1"/>
        <end position="23"/>
    </location>
</feature>
<dbReference type="InterPro" id="IPR055135">
    <property type="entry name" value="PRMT_dom"/>
</dbReference>
<evidence type="ECO:0000256" key="5">
    <source>
        <dbReference type="ARBA" id="ARBA00022990"/>
    </source>
</evidence>
<dbReference type="Pfam" id="PF22528">
    <property type="entry name" value="PRMT_C"/>
    <property type="match status" value="1"/>
</dbReference>
<dbReference type="GO" id="GO:0016274">
    <property type="term" value="F:protein-arginine N-methyltransferase activity"/>
    <property type="evidence" value="ECO:0007669"/>
    <property type="project" value="InterPro"/>
</dbReference>
<reference evidence="9" key="3">
    <citation type="submission" date="2025-09" db="UniProtKB">
        <authorList>
            <consortium name="Ensembl"/>
        </authorList>
    </citation>
    <scope>IDENTIFICATION</scope>
    <source>
        <strain evidence="9">Boxer</strain>
    </source>
</reference>
<keyword evidence="5" id="KW-0007">Acetylation</keyword>
<evidence type="ECO:0000256" key="3">
    <source>
        <dbReference type="ARBA" id="ARBA00022679"/>
    </source>
</evidence>
<evidence type="ECO:0000256" key="1">
    <source>
        <dbReference type="ARBA" id="ARBA00004642"/>
    </source>
</evidence>
<dbReference type="InterPro" id="IPR025799">
    <property type="entry name" value="Arg_MeTrfase"/>
</dbReference>
<dbReference type="Ensembl" id="ENSCAFT00845033105.1">
    <property type="protein sequence ID" value="ENSCAFP00845025916.1"/>
    <property type="gene ID" value="ENSCAFG00845018729.1"/>
</dbReference>
<keyword evidence="4" id="KW-0949">S-adenosyl-L-methionine</keyword>
<comment type="catalytic activity">
    <reaction evidence="6">
        <text>N(omega)-methyl-L-arginyl-[protein] + S-adenosyl-L-methionine = N(omega),N(omega)-dimethyl-L-arginyl-[protein] + S-adenosyl-L-homocysteine + H(+)</text>
        <dbReference type="Rhea" id="RHEA:48104"/>
        <dbReference type="Rhea" id="RHEA-COMP:11990"/>
        <dbReference type="Rhea" id="RHEA-COMP:11991"/>
        <dbReference type="ChEBI" id="CHEBI:15378"/>
        <dbReference type="ChEBI" id="CHEBI:57856"/>
        <dbReference type="ChEBI" id="CHEBI:59789"/>
        <dbReference type="ChEBI" id="CHEBI:61897"/>
        <dbReference type="ChEBI" id="CHEBI:65280"/>
    </reaction>
    <physiologicalReaction direction="left-to-right" evidence="6">
        <dbReference type="Rhea" id="RHEA:48105"/>
    </physiologicalReaction>
</comment>
<keyword evidence="2" id="KW-0489">Methyltransferase</keyword>
<keyword evidence="3" id="KW-0808">Transferase</keyword>
<evidence type="ECO:0000313" key="10">
    <source>
        <dbReference type="Proteomes" id="UP000805418"/>
    </source>
</evidence>
<name>A0A8I3P325_CANLF</name>
<dbReference type="GeneTree" id="ENSGT00940000154700"/>